<comment type="caution">
    <text evidence="4">The sequence shown here is derived from an EMBL/GenBank/DDBJ whole genome shotgun (WGS) entry which is preliminary data.</text>
</comment>
<dbReference type="GO" id="GO:0003723">
    <property type="term" value="F:RNA binding"/>
    <property type="evidence" value="ECO:0007669"/>
    <property type="project" value="UniProtKB-UniRule"/>
</dbReference>
<dbReference type="SMART" id="SM00358">
    <property type="entry name" value="DSRM"/>
    <property type="match status" value="3"/>
</dbReference>
<reference evidence="4" key="1">
    <citation type="submission" date="2021-06" db="EMBL/GenBank/DDBJ databases">
        <authorList>
            <person name="Kallberg Y."/>
            <person name="Tangrot J."/>
            <person name="Rosling A."/>
        </authorList>
    </citation>
    <scope>NUCLEOTIDE SEQUENCE</scope>
    <source>
        <strain evidence="4">FL130A</strain>
    </source>
</reference>
<dbReference type="PANTHER" id="PTHR35083:SF1">
    <property type="entry name" value="RGD1565685 PROTEIN"/>
    <property type="match status" value="1"/>
</dbReference>
<name>A0A9N8YPI9_9GLOM</name>
<dbReference type="CDD" id="cd00048">
    <property type="entry name" value="DSRM_SF"/>
    <property type="match status" value="2"/>
</dbReference>
<dbReference type="EMBL" id="CAJVPS010000003">
    <property type="protein sequence ID" value="CAG8438101.1"/>
    <property type="molecule type" value="Genomic_DNA"/>
</dbReference>
<dbReference type="SUPFAM" id="SSF54768">
    <property type="entry name" value="dsRNA-binding domain-like"/>
    <property type="match status" value="3"/>
</dbReference>
<organism evidence="4 5">
    <name type="scientific">Ambispora leptoticha</name>
    <dbReference type="NCBI Taxonomy" id="144679"/>
    <lineage>
        <taxon>Eukaryota</taxon>
        <taxon>Fungi</taxon>
        <taxon>Fungi incertae sedis</taxon>
        <taxon>Mucoromycota</taxon>
        <taxon>Glomeromycotina</taxon>
        <taxon>Glomeromycetes</taxon>
        <taxon>Archaeosporales</taxon>
        <taxon>Ambisporaceae</taxon>
        <taxon>Ambispora</taxon>
    </lineage>
</organism>
<dbReference type="Gene3D" id="3.30.160.20">
    <property type="match status" value="3"/>
</dbReference>
<feature type="compositionally biased region" description="Polar residues" evidence="2">
    <location>
        <begin position="322"/>
        <end position="350"/>
    </location>
</feature>
<dbReference type="InterPro" id="IPR014720">
    <property type="entry name" value="dsRBD_dom"/>
</dbReference>
<sequence length="518" mass="58431">MSSSIDNSLRQIGGIPLFSMLPEAGLSLAQGSNTNNGNNTTTTTSTTRIINNLQNNEIPQAVNENKPAPVSIVFQPQPYESNRDINPISILNTLQHKLKSNTPPRYDFTMATPNGGFYATLEVFGRTFQTQVIRVKKQEAKEEVAALAVEHMNALVPGLVEEVRKELDKAAKANAKRSQSNLNRTVRRKWKGFNKDDGIPKSLIWLNKHREPGQPLKRPSVLLLEFCQFHHIDRPVYTHETDASNRFMFSVKIGERNFRPTLAFWNKNDAKDHVAQIAFDHIYREQLEIETKNIGNDSLQSQEVLYQPLPIRQNEGVPIQYPSFSVGANTSGPPSPNPENVETTQVNDSSHSNDEKSSGHEILFHPTVIANQLGPPPKSEIMEKLTSNQTNLPYQPNSGYMQIMTTLPPQPANNFFNPYTHFHHPYINPTAYSVVPMNPPPVQTDYKRYVSRLYELAQSKKWEPPVYSYTNVYGGFIGEVVICDKSFRGTKACARKADAKEDVSEHAWKYYADNPHAS</sequence>
<feature type="region of interest" description="Disordered" evidence="2">
    <location>
        <begin position="320"/>
        <end position="358"/>
    </location>
</feature>
<dbReference type="PANTHER" id="PTHR35083">
    <property type="entry name" value="RGD1565685 PROTEIN"/>
    <property type="match status" value="1"/>
</dbReference>
<evidence type="ECO:0000256" key="2">
    <source>
        <dbReference type="SAM" id="MobiDB-lite"/>
    </source>
</evidence>
<dbReference type="Proteomes" id="UP000789508">
    <property type="component" value="Unassembled WGS sequence"/>
</dbReference>
<keyword evidence="5" id="KW-1185">Reference proteome</keyword>
<evidence type="ECO:0000313" key="5">
    <source>
        <dbReference type="Proteomes" id="UP000789508"/>
    </source>
</evidence>
<feature type="domain" description="DRBM" evidence="3">
    <location>
        <begin position="86"/>
        <end position="154"/>
    </location>
</feature>
<dbReference type="AlphaFoldDB" id="A0A9N8YPI9"/>
<protein>
    <submittedName>
        <fullName evidence="4">563_t:CDS:1</fullName>
    </submittedName>
</protein>
<evidence type="ECO:0000313" key="4">
    <source>
        <dbReference type="EMBL" id="CAG8438101.1"/>
    </source>
</evidence>
<evidence type="ECO:0000259" key="3">
    <source>
        <dbReference type="PROSITE" id="PS50137"/>
    </source>
</evidence>
<gene>
    <name evidence="4" type="ORF">ALEPTO_LOCUS68</name>
</gene>
<proteinExistence type="predicted"/>
<dbReference type="PROSITE" id="PS50137">
    <property type="entry name" value="DS_RBD"/>
    <property type="match status" value="1"/>
</dbReference>
<accession>A0A9N8YPI9</accession>
<evidence type="ECO:0000256" key="1">
    <source>
        <dbReference type="PROSITE-ProRule" id="PRU00266"/>
    </source>
</evidence>
<dbReference type="OrthoDB" id="2393491at2759"/>
<keyword evidence="1" id="KW-0694">RNA-binding</keyword>
<dbReference type="Pfam" id="PF00035">
    <property type="entry name" value="dsrm"/>
    <property type="match status" value="1"/>
</dbReference>
<dbReference type="InterPro" id="IPR027897">
    <property type="entry name" value="DUF4559"/>
</dbReference>